<dbReference type="EMBL" id="CP015839">
    <property type="protein sequence ID" value="ANG64335.1"/>
    <property type="molecule type" value="Genomic_DNA"/>
</dbReference>
<dbReference type="InterPro" id="IPR013078">
    <property type="entry name" value="His_Pase_superF_clade-1"/>
</dbReference>
<dbReference type="OrthoDB" id="9810154at2"/>
<dbReference type="CDD" id="cd07067">
    <property type="entry name" value="HP_PGM_like"/>
    <property type="match status" value="1"/>
</dbReference>
<evidence type="ECO:0000313" key="2">
    <source>
        <dbReference type="Proteomes" id="UP000078070"/>
    </source>
</evidence>
<sequence length="166" mass="18865">MRKLTLIRHSKSSWADPLLNDIDRPLNKRGESDLPLMAKRVRDFGLFPDRILTSGALRALTTAEALADTLELDSEALYELPDLYESCSETLLHVLQQQPDHCHHLMLVGHSPGLDSLAYYLTHEALQKFPTSAVLHIHLSITRWCELAESCGTRELFDYPKLHQAH</sequence>
<dbReference type="Proteomes" id="UP000078070">
    <property type="component" value="Chromosome"/>
</dbReference>
<reference evidence="2" key="1">
    <citation type="submission" date="2016-05" db="EMBL/GenBank/DDBJ databases">
        <authorList>
            <person name="Baek K."/>
            <person name="Yang S.-J."/>
        </authorList>
    </citation>
    <scope>NUCLEOTIDE SEQUENCE [LARGE SCALE GENOMIC DNA]</scope>
    <source>
        <strain evidence="2">ST58-10</strain>
    </source>
</reference>
<dbReference type="Pfam" id="PF00300">
    <property type="entry name" value="His_Phos_1"/>
    <property type="match status" value="1"/>
</dbReference>
<gene>
    <name evidence="1" type="ORF">A8C75_18880</name>
</gene>
<dbReference type="Gene3D" id="3.40.50.1240">
    <property type="entry name" value="Phosphoglycerate mutase-like"/>
    <property type="match status" value="1"/>
</dbReference>
<dbReference type="RefSeq" id="WP_067385850.1">
    <property type="nucleotide sequence ID" value="NZ_CP015839.1"/>
</dbReference>
<proteinExistence type="predicted"/>
<dbReference type="PANTHER" id="PTHR47623:SF1">
    <property type="entry name" value="OS09G0287300 PROTEIN"/>
    <property type="match status" value="1"/>
</dbReference>
<keyword evidence="2" id="KW-1185">Reference proteome</keyword>
<dbReference type="KEGG" id="mars:A8C75_18880"/>
<dbReference type="STRING" id="1821621.A8C75_18880"/>
<organism evidence="1 2">
    <name type="scientific">Marinobacterium aestuarii</name>
    <dbReference type="NCBI Taxonomy" id="1821621"/>
    <lineage>
        <taxon>Bacteria</taxon>
        <taxon>Pseudomonadati</taxon>
        <taxon>Pseudomonadota</taxon>
        <taxon>Gammaproteobacteria</taxon>
        <taxon>Oceanospirillales</taxon>
        <taxon>Oceanospirillaceae</taxon>
        <taxon>Marinobacterium</taxon>
    </lineage>
</organism>
<dbReference type="SUPFAM" id="SSF53254">
    <property type="entry name" value="Phosphoglycerate mutase-like"/>
    <property type="match status" value="1"/>
</dbReference>
<evidence type="ECO:0000313" key="1">
    <source>
        <dbReference type="EMBL" id="ANG64335.1"/>
    </source>
</evidence>
<protein>
    <submittedName>
        <fullName evidence="1">Phosphoglycerate mutase</fullName>
    </submittedName>
</protein>
<accession>A0A1A9F2E6</accession>
<dbReference type="AlphaFoldDB" id="A0A1A9F2E6"/>
<reference evidence="1 2" key="2">
    <citation type="journal article" date="2018" name="Int. J. Syst. Evol. Microbiol.">
        <title>Marinobacterium aestuarii sp. nov., a benzene-degrading marine bacterium isolated from estuary sediment.</title>
        <authorList>
            <person name="Bae S.S."/>
            <person name="Jung J."/>
            <person name="Chung D."/>
            <person name="Baek K."/>
        </authorList>
    </citation>
    <scope>NUCLEOTIDE SEQUENCE [LARGE SCALE GENOMIC DNA]</scope>
    <source>
        <strain evidence="1 2">ST58-10</strain>
    </source>
</reference>
<dbReference type="InterPro" id="IPR029033">
    <property type="entry name" value="His_PPase_superfam"/>
</dbReference>
<name>A0A1A9F2E6_9GAMM</name>
<dbReference type="PANTHER" id="PTHR47623">
    <property type="entry name" value="OS09G0287300 PROTEIN"/>
    <property type="match status" value="1"/>
</dbReference>